<keyword evidence="9" id="KW-1185">Reference proteome</keyword>
<dbReference type="EnsemblMetazoa" id="AALFPA23_009851.R13625">
    <property type="protein sequence ID" value="AALFPA23_009851.P13625"/>
    <property type="gene ID" value="AALFPA23_009851"/>
</dbReference>
<name>A0ABM1YJX5_AEDAL</name>
<dbReference type="SMART" id="SM00249">
    <property type="entry name" value="PHD"/>
    <property type="match status" value="1"/>
</dbReference>
<reference evidence="8" key="2">
    <citation type="submission" date="2025-05" db="UniProtKB">
        <authorList>
            <consortium name="EnsemblMetazoa"/>
        </authorList>
    </citation>
    <scope>IDENTIFICATION</scope>
    <source>
        <strain evidence="8">Foshan</strain>
    </source>
</reference>
<evidence type="ECO:0000256" key="2">
    <source>
        <dbReference type="ARBA" id="ARBA00022771"/>
    </source>
</evidence>
<dbReference type="PANTHER" id="PTHR47331:SF1">
    <property type="entry name" value="GAG-LIKE PROTEIN"/>
    <property type="match status" value="1"/>
</dbReference>
<evidence type="ECO:0000256" key="5">
    <source>
        <dbReference type="SAM" id="Coils"/>
    </source>
</evidence>
<dbReference type="PROSITE" id="PS01359">
    <property type="entry name" value="ZF_PHD_1"/>
    <property type="match status" value="1"/>
</dbReference>
<accession>A0ABM1YJX5</accession>
<dbReference type="RefSeq" id="XP_062707720.1">
    <property type="nucleotide sequence ID" value="XM_062851736.1"/>
</dbReference>
<dbReference type="InterPro" id="IPR005312">
    <property type="entry name" value="DUF1759"/>
</dbReference>
<feature type="compositionally biased region" description="Basic and acidic residues" evidence="6">
    <location>
        <begin position="180"/>
        <end position="189"/>
    </location>
</feature>
<dbReference type="InterPro" id="IPR001965">
    <property type="entry name" value="Znf_PHD"/>
</dbReference>
<keyword evidence="2 4" id="KW-0863">Zinc-finger</keyword>
<feature type="compositionally biased region" description="Low complexity" evidence="6">
    <location>
        <begin position="31"/>
        <end position="41"/>
    </location>
</feature>
<feature type="region of interest" description="Disordered" evidence="6">
    <location>
        <begin position="1"/>
        <end position="41"/>
    </location>
</feature>
<feature type="region of interest" description="Disordered" evidence="6">
    <location>
        <begin position="180"/>
        <end position="260"/>
    </location>
</feature>
<feature type="coiled-coil region" evidence="5">
    <location>
        <begin position="125"/>
        <end position="167"/>
    </location>
</feature>
<dbReference type="Gene3D" id="3.30.40.10">
    <property type="entry name" value="Zinc/RING finger domain, C3HC4 (zinc finger)"/>
    <property type="match status" value="1"/>
</dbReference>
<feature type="compositionally biased region" description="Polar residues" evidence="6">
    <location>
        <begin position="210"/>
        <end position="233"/>
    </location>
</feature>
<feature type="compositionally biased region" description="Polar residues" evidence="6">
    <location>
        <begin position="1"/>
        <end position="21"/>
    </location>
</feature>
<evidence type="ECO:0000256" key="4">
    <source>
        <dbReference type="PROSITE-ProRule" id="PRU00146"/>
    </source>
</evidence>
<evidence type="ECO:0000259" key="7">
    <source>
        <dbReference type="PROSITE" id="PS50016"/>
    </source>
</evidence>
<reference evidence="9" key="1">
    <citation type="journal article" date="2015" name="Proc. Natl. Acad. Sci. U.S.A.">
        <title>Genome sequence of the Asian Tiger mosquito, Aedes albopictus, reveals insights into its biology, genetics, and evolution.</title>
        <authorList>
            <person name="Chen X.G."/>
            <person name="Jiang X."/>
            <person name="Gu J."/>
            <person name="Xu M."/>
            <person name="Wu Y."/>
            <person name="Deng Y."/>
            <person name="Zhang C."/>
            <person name="Bonizzoni M."/>
            <person name="Dermauw W."/>
            <person name="Vontas J."/>
            <person name="Armbruster P."/>
            <person name="Huang X."/>
            <person name="Yang Y."/>
            <person name="Zhang H."/>
            <person name="He W."/>
            <person name="Peng H."/>
            <person name="Liu Y."/>
            <person name="Wu K."/>
            <person name="Chen J."/>
            <person name="Lirakis M."/>
            <person name="Topalis P."/>
            <person name="Van Leeuwen T."/>
            <person name="Hall A.B."/>
            <person name="Jiang X."/>
            <person name="Thorpe C."/>
            <person name="Mueller R.L."/>
            <person name="Sun C."/>
            <person name="Waterhouse R.M."/>
            <person name="Yan G."/>
            <person name="Tu Z.J."/>
            <person name="Fang X."/>
            <person name="James A.A."/>
        </authorList>
    </citation>
    <scope>NUCLEOTIDE SEQUENCE [LARGE SCALE GENOMIC DNA]</scope>
    <source>
        <strain evidence="9">Foshan</strain>
    </source>
</reference>
<dbReference type="InterPro" id="IPR019786">
    <property type="entry name" value="Zinc_finger_PHD-type_CS"/>
</dbReference>
<dbReference type="Pfam" id="PF03564">
    <property type="entry name" value="DUF1759"/>
    <property type="match status" value="1"/>
</dbReference>
<keyword evidence="5" id="KW-0175">Coiled coil</keyword>
<dbReference type="Proteomes" id="UP000069940">
    <property type="component" value="Unassembled WGS sequence"/>
</dbReference>
<organism evidence="8 9">
    <name type="scientific">Aedes albopictus</name>
    <name type="common">Asian tiger mosquito</name>
    <name type="synonym">Stegomyia albopicta</name>
    <dbReference type="NCBI Taxonomy" id="7160"/>
    <lineage>
        <taxon>Eukaryota</taxon>
        <taxon>Metazoa</taxon>
        <taxon>Ecdysozoa</taxon>
        <taxon>Arthropoda</taxon>
        <taxon>Hexapoda</taxon>
        <taxon>Insecta</taxon>
        <taxon>Pterygota</taxon>
        <taxon>Neoptera</taxon>
        <taxon>Endopterygota</taxon>
        <taxon>Diptera</taxon>
        <taxon>Nematocera</taxon>
        <taxon>Culicoidea</taxon>
        <taxon>Culicidae</taxon>
        <taxon>Culicinae</taxon>
        <taxon>Aedini</taxon>
        <taxon>Aedes</taxon>
        <taxon>Stegomyia</taxon>
    </lineage>
</organism>
<proteinExistence type="predicted"/>
<dbReference type="CDD" id="cd15489">
    <property type="entry name" value="PHD_SF"/>
    <property type="match status" value="1"/>
</dbReference>
<evidence type="ECO:0000256" key="3">
    <source>
        <dbReference type="ARBA" id="ARBA00022833"/>
    </source>
</evidence>
<evidence type="ECO:0000256" key="6">
    <source>
        <dbReference type="SAM" id="MobiDB-lite"/>
    </source>
</evidence>
<feature type="domain" description="PHD-type" evidence="7">
    <location>
        <begin position="50"/>
        <end position="101"/>
    </location>
</feature>
<dbReference type="PROSITE" id="PS50016">
    <property type="entry name" value="ZF_PHD_2"/>
    <property type="match status" value="1"/>
</dbReference>
<dbReference type="PANTHER" id="PTHR47331">
    <property type="entry name" value="PHD-TYPE DOMAIN-CONTAINING PROTEIN"/>
    <property type="match status" value="1"/>
</dbReference>
<evidence type="ECO:0000313" key="9">
    <source>
        <dbReference type="Proteomes" id="UP000069940"/>
    </source>
</evidence>
<dbReference type="SUPFAM" id="SSF57903">
    <property type="entry name" value="FYVE/PHD zinc finger"/>
    <property type="match status" value="1"/>
</dbReference>
<dbReference type="InterPro" id="IPR011011">
    <property type="entry name" value="Znf_FYVE_PHD"/>
</dbReference>
<dbReference type="GeneID" id="134288057"/>
<evidence type="ECO:0000256" key="1">
    <source>
        <dbReference type="ARBA" id="ARBA00022723"/>
    </source>
</evidence>
<dbReference type="Pfam" id="PF00628">
    <property type="entry name" value="PHD"/>
    <property type="match status" value="1"/>
</dbReference>
<keyword evidence="1" id="KW-0479">Metal-binding</keyword>
<feature type="coiled-coil region" evidence="5">
    <location>
        <begin position="469"/>
        <end position="538"/>
    </location>
</feature>
<protein>
    <recommendedName>
        <fullName evidence="7">PHD-type domain-containing protein</fullName>
    </recommendedName>
</protein>
<dbReference type="InterPro" id="IPR019787">
    <property type="entry name" value="Znf_PHD-finger"/>
</dbReference>
<dbReference type="InterPro" id="IPR013083">
    <property type="entry name" value="Znf_RING/FYVE/PHD"/>
</dbReference>
<keyword evidence="3" id="KW-0862">Zinc</keyword>
<evidence type="ECO:0000313" key="8">
    <source>
        <dbReference type="EnsemblMetazoa" id="AALFPA23_009851.P13625"/>
    </source>
</evidence>
<feature type="region of interest" description="Disordered" evidence="6">
    <location>
        <begin position="842"/>
        <end position="861"/>
    </location>
</feature>
<sequence>MSLQSNVRKTRSQVRAQQANAKPNPDGNETSSSSEDSFIPSIIDTDGGELRGCAACERPNNSERYMVQCRNCSHWYHFTCANVNTATVRSSNYVCALCIPSAVSVVLESAPSQLSGISSTSSARRTNVDRELQRLEEERKLLEELSRERLEKERALNERELQERLERGKHFIDRKHELLSRQDDEERRSVHSMRSSQMSAKRTEDWVRQTKATEISGEMSNRQTSAKSANTDCSVGDAFPAEPQGVHLSSTPIKTVGSAAAPPREEYRAFARSEVKSIPRTIGSVTNREESEDPLDADVRTDADLLKPESKPVDLPYVDIQPYADLLKVEEVVPNAAGETTKLNRFSAHCYKRWSVETGELRKQNALQLQKQTEAEHRVIQDLMDKHQLDIDVRRKRELELVNRVKHLQLQNATELKLVRESEEDLRTQLRQRDHERLELNSQIRTLEKIIVEDRERMHTAEADLRSQLQRRDREFGALQHQIAELQDEIKCLRSREKQLQSQIEASQLREKKVIRLRKEAEKEYWDLHEEIEDIINRNVDQPTDGACSSSLPPPPASWTGISTDGVATSSCGQGFLAQCEASDTGLPNTSVTGPNAFRAIPQFPAQSLGHASGYYGPSPQQLAASQVVIKELPTFSGDPVDWPLFISSYQHSTETCGFTNSENLLRLQRCLRGSAKDSVSSFLLHPSTVPQVLSTLQQLYGRPEQVVNNMIAKVRATPPPKADRLETLVSFGLVVQNLCGHLKAVGLQRYLTNPILLQELVDKLPTTVKFNWVLYQEQVPVVDLNVFSDYMTKISSAASGVTLNTNVPQSCLKDERTRSKERSYVNTHGRLEYSEGNRREDVDAIGVGGPTQKERENLSSGKPCSICNVDNHQIESCSEFKELDLDGKWEAVKMHKLCARCLTSHVRWPCKGQLCGIDGCQKRHHRMLHLTPAEVIDYQSDSHSSS</sequence>